<accession>A0A3N4ILR2</accession>
<keyword evidence="3" id="KW-1185">Reference proteome</keyword>
<evidence type="ECO:0000313" key="2">
    <source>
        <dbReference type="EMBL" id="RPA85131.1"/>
    </source>
</evidence>
<evidence type="ECO:0000313" key="3">
    <source>
        <dbReference type="Proteomes" id="UP000275078"/>
    </source>
</evidence>
<gene>
    <name evidence="2" type="ORF">BJ508DRAFT_303170</name>
</gene>
<feature type="region of interest" description="Disordered" evidence="1">
    <location>
        <begin position="46"/>
        <end position="74"/>
    </location>
</feature>
<dbReference type="Proteomes" id="UP000275078">
    <property type="component" value="Unassembled WGS sequence"/>
</dbReference>
<reference evidence="2 3" key="1">
    <citation type="journal article" date="2018" name="Nat. Ecol. Evol.">
        <title>Pezizomycetes genomes reveal the molecular basis of ectomycorrhizal truffle lifestyle.</title>
        <authorList>
            <person name="Murat C."/>
            <person name="Payen T."/>
            <person name="Noel B."/>
            <person name="Kuo A."/>
            <person name="Morin E."/>
            <person name="Chen J."/>
            <person name="Kohler A."/>
            <person name="Krizsan K."/>
            <person name="Balestrini R."/>
            <person name="Da Silva C."/>
            <person name="Montanini B."/>
            <person name="Hainaut M."/>
            <person name="Levati E."/>
            <person name="Barry K.W."/>
            <person name="Belfiori B."/>
            <person name="Cichocki N."/>
            <person name="Clum A."/>
            <person name="Dockter R.B."/>
            <person name="Fauchery L."/>
            <person name="Guy J."/>
            <person name="Iotti M."/>
            <person name="Le Tacon F."/>
            <person name="Lindquist E.A."/>
            <person name="Lipzen A."/>
            <person name="Malagnac F."/>
            <person name="Mello A."/>
            <person name="Molinier V."/>
            <person name="Miyauchi S."/>
            <person name="Poulain J."/>
            <person name="Riccioni C."/>
            <person name="Rubini A."/>
            <person name="Sitrit Y."/>
            <person name="Splivallo R."/>
            <person name="Traeger S."/>
            <person name="Wang M."/>
            <person name="Zifcakova L."/>
            <person name="Wipf D."/>
            <person name="Zambonelli A."/>
            <person name="Paolocci F."/>
            <person name="Nowrousian M."/>
            <person name="Ottonello S."/>
            <person name="Baldrian P."/>
            <person name="Spatafora J.W."/>
            <person name="Henrissat B."/>
            <person name="Nagy L.G."/>
            <person name="Aury J.M."/>
            <person name="Wincker P."/>
            <person name="Grigoriev I.V."/>
            <person name="Bonfante P."/>
            <person name="Martin F.M."/>
        </authorList>
    </citation>
    <scope>NUCLEOTIDE SEQUENCE [LARGE SCALE GENOMIC DNA]</scope>
    <source>
        <strain evidence="2 3">RN42</strain>
    </source>
</reference>
<protein>
    <submittedName>
        <fullName evidence="2">Uncharacterized protein</fullName>
    </submittedName>
</protein>
<evidence type="ECO:0000256" key="1">
    <source>
        <dbReference type="SAM" id="MobiDB-lite"/>
    </source>
</evidence>
<sequence length="236" mass="27321">MDDSFDISVSHHDHHHYIDNGESSHDKNQHNGSCLLDLMFMNTIDSPRTPPKKVQRVNEPAKETKPATVASFSSTSIPRHHIRHWMYGLLRITPSSQTITRMGFSNQQWLPQSWEIKAACNSEGGGWRRACALYRAPYVYALNNHRAIRMSLAKDSYESTRASYRIGYPALSEELEFVMVYQPAANWIQRLIDWKYGRVVLTHESWEKLNEDGICKDPRFARGKRSLGLEDWRANE</sequence>
<dbReference type="AlphaFoldDB" id="A0A3N4ILR2"/>
<name>A0A3N4ILR2_ASCIM</name>
<organism evidence="2 3">
    <name type="scientific">Ascobolus immersus RN42</name>
    <dbReference type="NCBI Taxonomy" id="1160509"/>
    <lineage>
        <taxon>Eukaryota</taxon>
        <taxon>Fungi</taxon>
        <taxon>Dikarya</taxon>
        <taxon>Ascomycota</taxon>
        <taxon>Pezizomycotina</taxon>
        <taxon>Pezizomycetes</taxon>
        <taxon>Pezizales</taxon>
        <taxon>Ascobolaceae</taxon>
        <taxon>Ascobolus</taxon>
    </lineage>
</organism>
<dbReference type="EMBL" id="ML119655">
    <property type="protein sequence ID" value="RPA85131.1"/>
    <property type="molecule type" value="Genomic_DNA"/>
</dbReference>
<proteinExistence type="predicted"/>